<sequence length="182" mass="20792">MSPHLPVTNGFHCWSRPRFIRINWINQLSSRGLVTCGYVMMPNHLHLLVYVQKDCKGLNSVLGEGKRFMAYEIISRLIDKNEKSILAQLAKGVQVNERSKGKKHQVFRLSFDAKAVVGDESINKVLDYMHHNLVSGKWDLVEDYTKYAYSSAGFYKREEEGIVKVEDFRAMISESSTSDSEG</sequence>
<protein>
    <recommendedName>
        <fullName evidence="3">Transposase IS200-like domain-containing protein</fullName>
    </recommendedName>
</protein>
<gene>
    <name evidence="1" type="ORF">SAMN05421640_3384</name>
</gene>
<name>A0A239LPL0_EKHLU</name>
<accession>A0A239LPL0</accession>
<dbReference type="AlphaFoldDB" id="A0A239LPL0"/>
<dbReference type="GO" id="GO:0003677">
    <property type="term" value="F:DNA binding"/>
    <property type="evidence" value="ECO:0007669"/>
    <property type="project" value="InterPro"/>
</dbReference>
<evidence type="ECO:0008006" key="3">
    <source>
        <dbReference type="Google" id="ProtNLM"/>
    </source>
</evidence>
<dbReference type="Gene3D" id="3.30.70.1290">
    <property type="entry name" value="Transposase IS200-like"/>
    <property type="match status" value="1"/>
</dbReference>
<proteinExistence type="predicted"/>
<dbReference type="EMBL" id="FZPD01000005">
    <property type="protein sequence ID" value="SNT31619.1"/>
    <property type="molecule type" value="Genomic_DNA"/>
</dbReference>
<organism evidence="1 2">
    <name type="scientific">Ekhidna lutea</name>
    <dbReference type="NCBI Taxonomy" id="447679"/>
    <lineage>
        <taxon>Bacteria</taxon>
        <taxon>Pseudomonadati</taxon>
        <taxon>Bacteroidota</taxon>
        <taxon>Cytophagia</taxon>
        <taxon>Cytophagales</taxon>
        <taxon>Reichenbachiellaceae</taxon>
        <taxon>Ekhidna</taxon>
    </lineage>
</organism>
<dbReference type="InterPro" id="IPR036515">
    <property type="entry name" value="Transposase_17_sf"/>
</dbReference>
<reference evidence="1 2" key="1">
    <citation type="submission" date="2017-06" db="EMBL/GenBank/DDBJ databases">
        <authorList>
            <person name="Kim H.J."/>
            <person name="Triplett B.A."/>
        </authorList>
    </citation>
    <scope>NUCLEOTIDE SEQUENCE [LARGE SCALE GENOMIC DNA]</scope>
    <source>
        <strain evidence="1 2">DSM 19307</strain>
    </source>
</reference>
<dbReference type="Proteomes" id="UP000198393">
    <property type="component" value="Unassembled WGS sequence"/>
</dbReference>
<keyword evidence="2" id="KW-1185">Reference proteome</keyword>
<evidence type="ECO:0000313" key="2">
    <source>
        <dbReference type="Proteomes" id="UP000198393"/>
    </source>
</evidence>
<evidence type="ECO:0000313" key="1">
    <source>
        <dbReference type="EMBL" id="SNT31619.1"/>
    </source>
</evidence>
<dbReference type="GO" id="GO:0004803">
    <property type="term" value="F:transposase activity"/>
    <property type="evidence" value="ECO:0007669"/>
    <property type="project" value="InterPro"/>
</dbReference>
<dbReference type="GO" id="GO:0006313">
    <property type="term" value="P:DNA transposition"/>
    <property type="evidence" value="ECO:0007669"/>
    <property type="project" value="InterPro"/>
</dbReference>
<dbReference type="SUPFAM" id="SSF143422">
    <property type="entry name" value="Transposase IS200-like"/>
    <property type="match status" value="1"/>
</dbReference>